<evidence type="ECO:0000313" key="11">
    <source>
        <dbReference type="Proteomes" id="UP000187486"/>
    </source>
</evidence>
<evidence type="ECO:0000256" key="5">
    <source>
        <dbReference type="ARBA" id="ARBA00023002"/>
    </source>
</evidence>
<dbReference type="SUPFAM" id="SSF48264">
    <property type="entry name" value="Cytochrome P450"/>
    <property type="match status" value="1"/>
</dbReference>
<dbReference type="FunFam" id="1.10.630.10:FF:000018">
    <property type="entry name" value="Cytochrome P450 monooxygenase"/>
    <property type="match status" value="1"/>
</dbReference>
<dbReference type="STRING" id="76021.BS329_13700"/>
<sequence>MSMTEKVPAYPFRLPDALSPPSEWAALRADEPVAPVRLPSGDEALLLTRYEDVRRVLSDPRFTRHPDGDGAARVTVNEGGGVFGGKLTEDDLHHRWRQIISRAFAPKRVQAMRPRIEKMAESLVTAMIEHGAPGDLLRGLGFPLPRWVICDQLGVPDSDRDRFAHWSDTMLNMTRFTQAEIDAAQSEFGAYFAAHIAAKRAAPGDDLISEFIRFTDEFDGRLSEEILIGTSQGLLVAGYETTAGMIGKMVALLLSAPGGWARLHAEPGLVRTAVEEVLRFDANPGFGVPRYLSADVQIADRTIPGGTMVVCSLGAANRDDGAFAGADRMDLLRTPNPHLAFGVGPHGCVGQALARLELNVVLEVLLRKLPALELAEPPADLAIRDGLVVGGLERLLVRW</sequence>
<dbReference type="CDD" id="cd11031">
    <property type="entry name" value="Cyp158A-like"/>
    <property type="match status" value="1"/>
</dbReference>
<organism evidence="10 11">
    <name type="scientific">Amycolatopsis coloradensis</name>
    <dbReference type="NCBI Taxonomy" id="76021"/>
    <lineage>
        <taxon>Bacteria</taxon>
        <taxon>Bacillati</taxon>
        <taxon>Actinomycetota</taxon>
        <taxon>Actinomycetes</taxon>
        <taxon>Pseudonocardiales</taxon>
        <taxon>Pseudonocardiaceae</taxon>
        <taxon>Amycolatopsis</taxon>
    </lineage>
</organism>
<comment type="function">
    <text evidence="8">Involved in the coupling of aromatic side chains of the heptapeptide of vancomycin.</text>
</comment>
<dbReference type="GO" id="GO:0016705">
    <property type="term" value="F:oxidoreductase activity, acting on paired donors, with incorporation or reduction of molecular oxygen"/>
    <property type="evidence" value="ECO:0007669"/>
    <property type="project" value="InterPro"/>
</dbReference>
<keyword evidence="7 9" id="KW-0503">Monooxygenase</keyword>
<evidence type="ECO:0000256" key="1">
    <source>
        <dbReference type="ARBA" id="ARBA00004660"/>
    </source>
</evidence>
<evidence type="ECO:0000256" key="2">
    <source>
        <dbReference type="ARBA" id="ARBA00010617"/>
    </source>
</evidence>
<evidence type="ECO:0000313" key="10">
    <source>
        <dbReference type="EMBL" id="OLZ52376.1"/>
    </source>
</evidence>
<dbReference type="PRINTS" id="PR00385">
    <property type="entry name" value="P450"/>
</dbReference>
<dbReference type="PANTHER" id="PTHR46696:SF6">
    <property type="entry name" value="P450, PUTATIVE (EUROFUNG)-RELATED"/>
    <property type="match status" value="1"/>
</dbReference>
<dbReference type="InterPro" id="IPR002397">
    <property type="entry name" value="Cyt_P450_B"/>
</dbReference>
<gene>
    <name evidence="10" type="ORF">BS329_13700</name>
</gene>
<keyword evidence="11" id="KW-1185">Reference proteome</keyword>
<dbReference type="GO" id="GO:0004497">
    <property type="term" value="F:monooxygenase activity"/>
    <property type="evidence" value="ECO:0007669"/>
    <property type="project" value="UniProtKB-KW"/>
</dbReference>
<keyword evidence="5 9" id="KW-0560">Oxidoreductase</keyword>
<dbReference type="InterPro" id="IPR017972">
    <property type="entry name" value="Cyt_P450_CS"/>
</dbReference>
<reference evidence="10 11" key="1">
    <citation type="submission" date="2016-01" db="EMBL/GenBank/DDBJ databases">
        <title>Amycolatopsis coloradensis genome sequencing and assembly.</title>
        <authorList>
            <person name="Mayilraj S."/>
        </authorList>
    </citation>
    <scope>NUCLEOTIDE SEQUENCE [LARGE SCALE GENOMIC DNA]</scope>
    <source>
        <strain evidence="10 11">DSM 44225</strain>
    </source>
</reference>
<dbReference type="Proteomes" id="UP000187486">
    <property type="component" value="Unassembled WGS sequence"/>
</dbReference>
<dbReference type="AlphaFoldDB" id="A0A1R0KUW4"/>
<dbReference type="PANTHER" id="PTHR46696">
    <property type="entry name" value="P450, PUTATIVE (EUROFUNG)-RELATED"/>
    <property type="match status" value="1"/>
</dbReference>
<dbReference type="EMBL" id="MQUQ01000006">
    <property type="protein sequence ID" value="OLZ52376.1"/>
    <property type="molecule type" value="Genomic_DNA"/>
</dbReference>
<dbReference type="InterPro" id="IPR001128">
    <property type="entry name" value="Cyt_P450"/>
</dbReference>
<comment type="similarity">
    <text evidence="2 9">Belongs to the cytochrome P450 family.</text>
</comment>
<dbReference type="PRINTS" id="PR00359">
    <property type="entry name" value="BP450"/>
</dbReference>
<keyword evidence="4 9" id="KW-0479">Metal-binding</keyword>
<dbReference type="GO" id="GO:0005506">
    <property type="term" value="F:iron ion binding"/>
    <property type="evidence" value="ECO:0007669"/>
    <property type="project" value="InterPro"/>
</dbReference>
<keyword evidence="3 9" id="KW-0349">Heme</keyword>
<evidence type="ECO:0000256" key="7">
    <source>
        <dbReference type="ARBA" id="ARBA00023033"/>
    </source>
</evidence>
<dbReference type="InterPro" id="IPR036396">
    <property type="entry name" value="Cyt_P450_sf"/>
</dbReference>
<evidence type="ECO:0000256" key="9">
    <source>
        <dbReference type="RuleBase" id="RU000461"/>
    </source>
</evidence>
<evidence type="ECO:0000256" key="6">
    <source>
        <dbReference type="ARBA" id="ARBA00023004"/>
    </source>
</evidence>
<comment type="pathway">
    <text evidence="1">Antibiotic biosynthesis; vancomycin biosynthesis.</text>
</comment>
<protein>
    <submittedName>
        <fullName evidence="10">Cytochrome</fullName>
    </submittedName>
</protein>
<dbReference type="Pfam" id="PF00067">
    <property type="entry name" value="p450"/>
    <property type="match status" value="1"/>
</dbReference>
<proteinExistence type="inferred from homology"/>
<keyword evidence="6 9" id="KW-0408">Iron</keyword>
<dbReference type="PROSITE" id="PS00086">
    <property type="entry name" value="CYTOCHROME_P450"/>
    <property type="match status" value="1"/>
</dbReference>
<evidence type="ECO:0000256" key="3">
    <source>
        <dbReference type="ARBA" id="ARBA00022617"/>
    </source>
</evidence>
<name>A0A1R0KUW4_9PSEU</name>
<evidence type="ECO:0000256" key="8">
    <source>
        <dbReference type="ARBA" id="ARBA00055433"/>
    </source>
</evidence>
<comment type="caution">
    <text evidence="10">The sequence shown here is derived from an EMBL/GenBank/DDBJ whole genome shotgun (WGS) entry which is preliminary data.</text>
</comment>
<dbReference type="Gene3D" id="1.10.630.10">
    <property type="entry name" value="Cytochrome P450"/>
    <property type="match status" value="1"/>
</dbReference>
<accession>A0A1R0KUW4</accession>
<dbReference type="GO" id="GO:0020037">
    <property type="term" value="F:heme binding"/>
    <property type="evidence" value="ECO:0007669"/>
    <property type="project" value="InterPro"/>
</dbReference>
<evidence type="ECO:0000256" key="4">
    <source>
        <dbReference type="ARBA" id="ARBA00022723"/>
    </source>
</evidence>